<dbReference type="PROSITE" id="PS51257">
    <property type="entry name" value="PROKAR_LIPOPROTEIN"/>
    <property type="match status" value="1"/>
</dbReference>
<dbReference type="Gene3D" id="1.20.1600.10">
    <property type="entry name" value="Outer membrane efflux proteins (OEP)"/>
    <property type="match status" value="1"/>
</dbReference>
<dbReference type="Proteomes" id="UP000663720">
    <property type="component" value="Chromosome"/>
</dbReference>
<dbReference type="EMBL" id="CP061799">
    <property type="protein sequence ID" value="QTA82546.1"/>
    <property type="molecule type" value="Genomic_DNA"/>
</dbReference>
<dbReference type="PANTHER" id="PTHR30026">
    <property type="entry name" value="OUTER MEMBRANE PROTEIN TOLC"/>
    <property type="match status" value="1"/>
</dbReference>
<protein>
    <submittedName>
        <fullName evidence="8">Outer membrane efflux protein domain-containing protein</fullName>
    </submittedName>
</protein>
<dbReference type="KEGG" id="dli:dnl_49230"/>
<dbReference type="GO" id="GO:0042834">
    <property type="term" value="F:peptidoglycan binding"/>
    <property type="evidence" value="ECO:0007669"/>
    <property type="project" value="InterPro"/>
</dbReference>
<keyword evidence="2" id="KW-1134">Transmembrane beta strand</keyword>
<dbReference type="Pfam" id="PF21349">
    <property type="entry name" value="RUBY_RBDX"/>
    <property type="match status" value="1"/>
</dbReference>
<dbReference type="GO" id="GO:0015562">
    <property type="term" value="F:efflux transmembrane transporter activity"/>
    <property type="evidence" value="ECO:0007669"/>
    <property type="project" value="InterPro"/>
</dbReference>
<evidence type="ECO:0000256" key="4">
    <source>
        <dbReference type="ARBA" id="ARBA00023136"/>
    </source>
</evidence>
<reference evidence="8" key="1">
    <citation type="journal article" date="2021" name="Microb. Physiol.">
        <title>Proteogenomic Insights into the Physiology of Marine, Sulfate-Reducing, Filamentous Desulfonema limicola and Desulfonema magnum.</title>
        <authorList>
            <person name="Schnaars V."/>
            <person name="Wohlbrand L."/>
            <person name="Scheve S."/>
            <person name="Hinrichs C."/>
            <person name="Reinhardt R."/>
            <person name="Rabus R."/>
        </authorList>
    </citation>
    <scope>NUCLEOTIDE SEQUENCE</scope>
    <source>
        <strain evidence="8">5ac10</strain>
    </source>
</reference>
<dbReference type="GO" id="GO:0005506">
    <property type="term" value="F:iron ion binding"/>
    <property type="evidence" value="ECO:0007669"/>
    <property type="project" value="InterPro"/>
</dbReference>
<accession>A0A975BBX8</accession>
<dbReference type="InterPro" id="IPR048574">
    <property type="entry name" value="RUBY_RBDX"/>
</dbReference>
<feature type="domain" description="Rubredoxin-like" evidence="7">
    <location>
        <begin position="513"/>
        <end position="547"/>
    </location>
</feature>
<dbReference type="InterPro" id="IPR051906">
    <property type="entry name" value="TolC-like"/>
</dbReference>
<evidence type="ECO:0000313" key="8">
    <source>
        <dbReference type="EMBL" id="QTA82546.1"/>
    </source>
</evidence>
<dbReference type="SUPFAM" id="SSF57802">
    <property type="entry name" value="Rubredoxin-like"/>
    <property type="match status" value="1"/>
</dbReference>
<organism evidence="8 9">
    <name type="scientific">Desulfonema limicola</name>
    <dbReference type="NCBI Taxonomy" id="45656"/>
    <lineage>
        <taxon>Bacteria</taxon>
        <taxon>Pseudomonadati</taxon>
        <taxon>Thermodesulfobacteriota</taxon>
        <taxon>Desulfobacteria</taxon>
        <taxon>Desulfobacterales</taxon>
        <taxon>Desulfococcaceae</taxon>
        <taxon>Desulfonema</taxon>
    </lineage>
</organism>
<keyword evidence="3" id="KW-0812">Transmembrane</keyword>
<dbReference type="PANTHER" id="PTHR30026:SF20">
    <property type="entry name" value="OUTER MEMBRANE PROTEIN TOLC"/>
    <property type="match status" value="1"/>
</dbReference>
<evidence type="ECO:0000256" key="1">
    <source>
        <dbReference type="ARBA" id="ARBA00004442"/>
    </source>
</evidence>
<evidence type="ECO:0000313" key="9">
    <source>
        <dbReference type="Proteomes" id="UP000663720"/>
    </source>
</evidence>
<dbReference type="GO" id="GO:1990281">
    <property type="term" value="C:efflux pump complex"/>
    <property type="evidence" value="ECO:0007669"/>
    <property type="project" value="TreeGrafter"/>
</dbReference>
<evidence type="ECO:0000256" key="5">
    <source>
        <dbReference type="ARBA" id="ARBA00023237"/>
    </source>
</evidence>
<evidence type="ECO:0000256" key="3">
    <source>
        <dbReference type="ARBA" id="ARBA00022692"/>
    </source>
</evidence>
<keyword evidence="9" id="KW-1185">Reference proteome</keyword>
<proteinExistence type="predicted"/>
<dbReference type="InterPro" id="IPR024934">
    <property type="entry name" value="Rubredoxin-like_dom"/>
</dbReference>
<keyword evidence="4" id="KW-0472">Membrane</keyword>
<keyword evidence="5" id="KW-0998">Cell outer membrane</keyword>
<dbReference type="RefSeq" id="WP_207688466.1">
    <property type="nucleotide sequence ID" value="NZ_CP061799.1"/>
</dbReference>
<name>A0A975BBX8_9BACT</name>
<dbReference type="Pfam" id="PF05036">
    <property type="entry name" value="SPOR"/>
    <property type="match status" value="1"/>
</dbReference>
<evidence type="ECO:0000256" key="2">
    <source>
        <dbReference type="ARBA" id="ARBA00022452"/>
    </source>
</evidence>
<sequence>MVEKKNRFEKCVLSTGLRVVALLLCVVFMLSSCVRMPTQQEREDLRLKSAKEDVNLSKPHMGYGNFGERPLTLEDAINYALDNNIEIRIAKFNEEISNKETLVEKLRMLPSLKADASWQRRSELRKSDVYNWLSDQDQEDYTVSELKNNTRANLVLTWNVLDTLMAYVRSGQSEMQEEVLKQQRIRQEQQLALDVTRAYWHAAAVEDALDYVHVVENNLKKVKKNIDNAVGSGSFDKMAAKDAELRLKELELTIRQLQANLSKERLELARLMGLNQNVQFTLARPPIKPIVAALPHTKELNIDTLEEHALLHRPELFASDMQVLIQKEEAKNKVLSMFPGMSLFGGFHYESNRLLLSNTWNTVGAGVGLELLDLPAKYFAYKGQEKAVEMAKAQRLMTTVGIITQVHIALLDYAIKVDRFRLLDETYALATNLYEMAREKNQAGRLPELAVTQRHLEEMAAKLRRDEAVVDLLVAHKRLCLSIGSNPLGCENDGAMSAGASSASYNYTPTTGMKKWKCLDCGYIHTGSEPPEVCPICGVGPERFVEVTDETYTTSNPAHFESSDLSTWGDDSNIETGDGVARSVGTPGYAGPASDRFLWKVQVGAFVKPGGPDKRVNEYAMRLADNRDAEITTKRIHGQLFNRVRFLGLTESDARTLARKLESNGIDAWIIAPHSVHW</sequence>
<dbReference type="GO" id="GO:0015288">
    <property type="term" value="F:porin activity"/>
    <property type="evidence" value="ECO:0007669"/>
    <property type="project" value="TreeGrafter"/>
</dbReference>
<evidence type="ECO:0000259" key="7">
    <source>
        <dbReference type="PROSITE" id="PS50903"/>
    </source>
</evidence>
<dbReference type="CDD" id="cd00729">
    <property type="entry name" value="rubredoxin_SM"/>
    <property type="match status" value="1"/>
</dbReference>
<gene>
    <name evidence="8" type="ORF">dnl_49230</name>
</gene>
<dbReference type="SUPFAM" id="SSF56954">
    <property type="entry name" value="Outer membrane efflux proteins (OEP)"/>
    <property type="match status" value="1"/>
</dbReference>
<dbReference type="Gene3D" id="2.20.28.10">
    <property type="match status" value="1"/>
</dbReference>
<feature type="coiled-coil region" evidence="6">
    <location>
        <begin position="240"/>
        <end position="274"/>
    </location>
</feature>
<keyword evidence="6" id="KW-0175">Coiled coil</keyword>
<dbReference type="AlphaFoldDB" id="A0A975BBX8"/>
<dbReference type="InterPro" id="IPR007730">
    <property type="entry name" value="SPOR-like_dom"/>
</dbReference>
<dbReference type="GO" id="GO:0009279">
    <property type="term" value="C:cell outer membrane"/>
    <property type="evidence" value="ECO:0007669"/>
    <property type="project" value="UniProtKB-SubCell"/>
</dbReference>
<dbReference type="PROSITE" id="PS50903">
    <property type="entry name" value="RUBREDOXIN_LIKE"/>
    <property type="match status" value="1"/>
</dbReference>
<evidence type="ECO:0000256" key="6">
    <source>
        <dbReference type="SAM" id="Coils"/>
    </source>
</evidence>
<comment type="subcellular location">
    <subcellularLocation>
        <location evidence="1">Cell outer membrane</location>
    </subcellularLocation>
</comment>